<comment type="similarity">
    <text evidence="4">Belongs to the cytochrome P450 family.</text>
</comment>
<keyword evidence="7" id="KW-0479">Metal-binding</keyword>
<comment type="cofactor">
    <cofactor evidence="1">
        <name>heme</name>
        <dbReference type="ChEBI" id="CHEBI:30413"/>
    </cofactor>
</comment>
<reference evidence="14 15" key="1">
    <citation type="submission" date="2015-12" db="EMBL/GenBank/DDBJ databases">
        <title>Draft genome sequence of Moniliophthora roreri, the causal agent of frosty pod rot of cacao.</title>
        <authorList>
            <person name="Aime M.C."/>
            <person name="Diaz-Valderrama J.R."/>
            <person name="Kijpornyongpan T."/>
            <person name="Phillips-Mora W."/>
        </authorList>
    </citation>
    <scope>NUCLEOTIDE SEQUENCE [LARGE SCALE GENOMIC DNA]</scope>
    <source>
        <strain evidence="14 15">MCA 2952</strain>
    </source>
</reference>
<keyword evidence="11" id="KW-0503">Monooxygenase</keyword>
<keyword evidence="8" id="KW-1133">Transmembrane helix</keyword>
<keyword evidence="9" id="KW-0560">Oxidoreductase</keyword>
<evidence type="ECO:0000256" key="9">
    <source>
        <dbReference type="ARBA" id="ARBA00023002"/>
    </source>
</evidence>
<keyword evidence="12" id="KW-0472">Membrane</keyword>
<sequence length="287" mass="33066">MLAIPCPDSNFITLALLFFLAWFVPKILRVGRRESYLPPGPRTIPILGNLHVLPISSPYIKFAKWGQQYGDIYSLKISSGNAVFINSMEAATELVDKRSATTADRPKLHMVEKVTGGLNLALCRYPDTWRLLRKAAHTILTPKAVEKHLPIQLAEATHVLHDFLTNPDDFFKHIGRYSNSVIMSVLFGKRCPYYETYESTAFFKTMELWNTCISPTAVPPVDLLPFLDYIPKRWAWWKRLAAKIWQKQRELYFGLVDKCKHWGSIGKWLGILEVYFLKEAQKPQRHS</sequence>
<evidence type="ECO:0000256" key="8">
    <source>
        <dbReference type="ARBA" id="ARBA00022989"/>
    </source>
</evidence>
<dbReference type="GO" id="GO:0016020">
    <property type="term" value="C:membrane"/>
    <property type="evidence" value="ECO:0007669"/>
    <property type="project" value="UniProtKB-SubCell"/>
</dbReference>
<comment type="caution">
    <text evidence="14">The sequence shown here is derived from an EMBL/GenBank/DDBJ whole genome shotgun (WGS) entry which is preliminary data.</text>
</comment>
<gene>
    <name evidence="14" type="ORF">WG66_7126</name>
</gene>
<evidence type="ECO:0008006" key="16">
    <source>
        <dbReference type="Google" id="ProtNLM"/>
    </source>
</evidence>
<evidence type="ECO:0000313" key="15">
    <source>
        <dbReference type="Proteomes" id="UP000054988"/>
    </source>
</evidence>
<dbReference type="PANTHER" id="PTHR46300:SF2">
    <property type="entry name" value="CYTOCHROME P450 MONOOXYGENASE ALNH-RELATED"/>
    <property type="match status" value="1"/>
</dbReference>
<dbReference type="GO" id="GO:0020037">
    <property type="term" value="F:heme binding"/>
    <property type="evidence" value="ECO:0007669"/>
    <property type="project" value="InterPro"/>
</dbReference>
<evidence type="ECO:0000256" key="6">
    <source>
        <dbReference type="ARBA" id="ARBA00022692"/>
    </source>
</evidence>
<dbReference type="GO" id="GO:0016705">
    <property type="term" value="F:oxidoreductase activity, acting on paired donors, with incorporation or reduction of molecular oxygen"/>
    <property type="evidence" value="ECO:0007669"/>
    <property type="project" value="InterPro"/>
</dbReference>
<dbReference type="Gene3D" id="1.10.630.10">
    <property type="entry name" value="Cytochrome P450"/>
    <property type="match status" value="1"/>
</dbReference>
<evidence type="ECO:0000256" key="13">
    <source>
        <dbReference type="ARBA" id="ARBA00023180"/>
    </source>
</evidence>
<dbReference type="InterPro" id="IPR001128">
    <property type="entry name" value="Cyt_P450"/>
</dbReference>
<evidence type="ECO:0000256" key="1">
    <source>
        <dbReference type="ARBA" id="ARBA00001971"/>
    </source>
</evidence>
<keyword evidence="10" id="KW-0408">Iron</keyword>
<keyword evidence="5" id="KW-0349">Heme</keyword>
<dbReference type="AlphaFoldDB" id="A0A0W0FVN0"/>
<evidence type="ECO:0000256" key="10">
    <source>
        <dbReference type="ARBA" id="ARBA00023004"/>
    </source>
</evidence>
<evidence type="ECO:0000256" key="7">
    <source>
        <dbReference type="ARBA" id="ARBA00022723"/>
    </source>
</evidence>
<dbReference type="SUPFAM" id="SSF48264">
    <property type="entry name" value="Cytochrome P450"/>
    <property type="match status" value="1"/>
</dbReference>
<dbReference type="GO" id="GO:0004497">
    <property type="term" value="F:monooxygenase activity"/>
    <property type="evidence" value="ECO:0007669"/>
    <property type="project" value="UniProtKB-KW"/>
</dbReference>
<evidence type="ECO:0000256" key="3">
    <source>
        <dbReference type="ARBA" id="ARBA00005179"/>
    </source>
</evidence>
<evidence type="ECO:0000256" key="11">
    <source>
        <dbReference type="ARBA" id="ARBA00023033"/>
    </source>
</evidence>
<dbReference type="Proteomes" id="UP000054988">
    <property type="component" value="Unassembled WGS sequence"/>
</dbReference>
<dbReference type="EMBL" id="LATX01001591">
    <property type="protein sequence ID" value="KTB40304.1"/>
    <property type="molecule type" value="Genomic_DNA"/>
</dbReference>
<dbReference type="PANTHER" id="PTHR46300">
    <property type="entry name" value="P450, PUTATIVE (EUROFUNG)-RELATED-RELATED"/>
    <property type="match status" value="1"/>
</dbReference>
<proteinExistence type="inferred from homology"/>
<organism evidence="14 15">
    <name type="scientific">Moniliophthora roreri</name>
    <name type="common">Frosty pod rot fungus</name>
    <name type="synonym">Monilia roreri</name>
    <dbReference type="NCBI Taxonomy" id="221103"/>
    <lineage>
        <taxon>Eukaryota</taxon>
        <taxon>Fungi</taxon>
        <taxon>Dikarya</taxon>
        <taxon>Basidiomycota</taxon>
        <taxon>Agaricomycotina</taxon>
        <taxon>Agaricomycetes</taxon>
        <taxon>Agaricomycetidae</taxon>
        <taxon>Agaricales</taxon>
        <taxon>Marasmiineae</taxon>
        <taxon>Marasmiaceae</taxon>
        <taxon>Moniliophthora</taxon>
    </lineage>
</organism>
<name>A0A0W0FVN0_MONRR</name>
<dbReference type="InterPro" id="IPR036396">
    <property type="entry name" value="Cyt_P450_sf"/>
</dbReference>
<dbReference type="InterPro" id="IPR002401">
    <property type="entry name" value="Cyt_P450_E_grp-I"/>
</dbReference>
<dbReference type="GO" id="GO:0005506">
    <property type="term" value="F:iron ion binding"/>
    <property type="evidence" value="ECO:0007669"/>
    <property type="project" value="InterPro"/>
</dbReference>
<evidence type="ECO:0000256" key="5">
    <source>
        <dbReference type="ARBA" id="ARBA00022617"/>
    </source>
</evidence>
<protein>
    <recommendedName>
        <fullName evidence="16">Cytochrome p450</fullName>
    </recommendedName>
</protein>
<evidence type="ECO:0000256" key="2">
    <source>
        <dbReference type="ARBA" id="ARBA00004167"/>
    </source>
</evidence>
<keyword evidence="13" id="KW-0325">Glycoprotein</keyword>
<dbReference type="InterPro" id="IPR050364">
    <property type="entry name" value="Cytochrome_P450_fung"/>
</dbReference>
<dbReference type="Pfam" id="PF00067">
    <property type="entry name" value="p450"/>
    <property type="match status" value="1"/>
</dbReference>
<comment type="subcellular location">
    <subcellularLocation>
        <location evidence="2">Membrane</location>
        <topology evidence="2">Single-pass membrane protein</topology>
    </subcellularLocation>
</comment>
<accession>A0A0W0FVN0</accession>
<dbReference type="PRINTS" id="PR00463">
    <property type="entry name" value="EP450I"/>
</dbReference>
<comment type="pathway">
    <text evidence="3">Secondary metabolite biosynthesis.</text>
</comment>
<evidence type="ECO:0000256" key="12">
    <source>
        <dbReference type="ARBA" id="ARBA00023136"/>
    </source>
</evidence>
<evidence type="ECO:0000313" key="14">
    <source>
        <dbReference type="EMBL" id="KTB40304.1"/>
    </source>
</evidence>
<evidence type="ECO:0000256" key="4">
    <source>
        <dbReference type="ARBA" id="ARBA00010617"/>
    </source>
</evidence>
<keyword evidence="6" id="KW-0812">Transmembrane</keyword>